<accession>A0A397VVW2</accession>
<dbReference type="InterPro" id="IPR018466">
    <property type="entry name" value="Kre9/Knh1-like_N"/>
</dbReference>
<dbReference type="OrthoDB" id="2336889at2759"/>
<feature type="chain" id="PRO_5017444160" description="Yeast cell wall synthesis Kre9/Knh1-like N-terminal domain-containing protein" evidence="2">
    <location>
        <begin position="21"/>
        <end position="242"/>
    </location>
</feature>
<keyword evidence="1 2" id="KW-0732">Signal</keyword>
<feature type="domain" description="Yeast cell wall synthesis Kre9/Knh1-like N-terminal" evidence="3">
    <location>
        <begin position="146"/>
        <end position="238"/>
    </location>
</feature>
<evidence type="ECO:0000313" key="4">
    <source>
        <dbReference type="EMBL" id="RIB23156.1"/>
    </source>
</evidence>
<dbReference type="AlphaFoldDB" id="A0A397VVW2"/>
<evidence type="ECO:0000256" key="1">
    <source>
        <dbReference type="ARBA" id="ARBA00022729"/>
    </source>
</evidence>
<proteinExistence type="predicted"/>
<evidence type="ECO:0000259" key="3">
    <source>
        <dbReference type="Pfam" id="PF10342"/>
    </source>
</evidence>
<dbReference type="Proteomes" id="UP000266673">
    <property type="component" value="Unassembled WGS sequence"/>
</dbReference>
<dbReference type="Pfam" id="PF10342">
    <property type="entry name" value="Kre9_KNH"/>
    <property type="match status" value="1"/>
</dbReference>
<comment type="caution">
    <text evidence="4">The sequence shown here is derived from an EMBL/GenBank/DDBJ whole genome shotgun (WGS) entry which is preliminary data.</text>
</comment>
<dbReference type="EMBL" id="QKWP01000275">
    <property type="protein sequence ID" value="RIB23156.1"/>
    <property type="molecule type" value="Genomic_DNA"/>
</dbReference>
<sequence>MKFLIIQLLITVLFLTYAFSHPRNHYHKPTCDISSNPGSLLIKPATGSCFNSGDKIPFTFIPGSDVPSSLDKVQLAITYDGTIVLKTNVALKPGKDKYSFTFTVPDNTTLPSPSDARYEIGFDDWKLTSGTFSINHPKFGLTIYEPKIKECYEAGQTVTIRWEDPFHKYQRIDITKIDIYNNVAQQWTNLVSKSIPVRHGQYDITLPKTLAKQNGYVFGILVKRNGKDEHYYSNPFSVTTAI</sequence>
<reference evidence="4 5" key="1">
    <citation type="submission" date="2018-06" db="EMBL/GenBank/DDBJ databases">
        <title>Comparative genomics reveals the genomic features of Rhizophagus irregularis, R. cerebriforme, R. diaphanum and Gigaspora rosea, and their symbiotic lifestyle signature.</title>
        <authorList>
            <person name="Morin E."/>
            <person name="San Clemente H."/>
            <person name="Chen E.C.H."/>
            <person name="De La Providencia I."/>
            <person name="Hainaut M."/>
            <person name="Kuo A."/>
            <person name="Kohler A."/>
            <person name="Murat C."/>
            <person name="Tang N."/>
            <person name="Roy S."/>
            <person name="Loubradou J."/>
            <person name="Henrissat B."/>
            <person name="Grigoriev I.V."/>
            <person name="Corradi N."/>
            <person name="Roux C."/>
            <person name="Martin F.M."/>
        </authorList>
    </citation>
    <scope>NUCLEOTIDE SEQUENCE [LARGE SCALE GENOMIC DNA]</scope>
    <source>
        <strain evidence="4 5">DAOM 194757</strain>
    </source>
</reference>
<evidence type="ECO:0000256" key="2">
    <source>
        <dbReference type="SAM" id="SignalP"/>
    </source>
</evidence>
<protein>
    <recommendedName>
        <fullName evidence="3">Yeast cell wall synthesis Kre9/Knh1-like N-terminal domain-containing protein</fullName>
    </recommendedName>
</protein>
<feature type="signal peptide" evidence="2">
    <location>
        <begin position="1"/>
        <end position="20"/>
    </location>
</feature>
<name>A0A397VVW2_9GLOM</name>
<organism evidence="4 5">
    <name type="scientific">Gigaspora rosea</name>
    <dbReference type="NCBI Taxonomy" id="44941"/>
    <lineage>
        <taxon>Eukaryota</taxon>
        <taxon>Fungi</taxon>
        <taxon>Fungi incertae sedis</taxon>
        <taxon>Mucoromycota</taxon>
        <taxon>Glomeromycotina</taxon>
        <taxon>Glomeromycetes</taxon>
        <taxon>Diversisporales</taxon>
        <taxon>Gigasporaceae</taxon>
        <taxon>Gigaspora</taxon>
    </lineage>
</organism>
<gene>
    <name evidence="4" type="ORF">C2G38_2172059</name>
</gene>
<keyword evidence="5" id="KW-1185">Reference proteome</keyword>
<evidence type="ECO:0000313" key="5">
    <source>
        <dbReference type="Proteomes" id="UP000266673"/>
    </source>
</evidence>